<evidence type="ECO:0000313" key="1">
    <source>
        <dbReference type="EMBL" id="TQV66193.1"/>
    </source>
</evidence>
<organism evidence="1 2">
    <name type="scientific">Aliiroseovarius halocynthiae</name>
    <dbReference type="NCBI Taxonomy" id="985055"/>
    <lineage>
        <taxon>Bacteria</taxon>
        <taxon>Pseudomonadati</taxon>
        <taxon>Pseudomonadota</taxon>
        <taxon>Alphaproteobacteria</taxon>
        <taxon>Rhodobacterales</taxon>
        <taxon>Paracoccaceae</taxon>
        <taxon>Aliiroseovarius</taxon>
    </lineage>
</organism>
<keyword evidence="2" id="KW-1185">Reference proteome</keyword>
<gene>
    <name evidence="1" type="ORF">FIL88_14145</name>
</gene>
<dbReference type="OrthoDB" id="8478421at2"/>
<reference evidence="1 2" key="1">
    <citation type="submission" date="2019-06" db="EMBL/GenBank/DDBJ databases">
        <title>A novel species of marine bacteria.</title>
        <authorList>
            <person name="Wang Y."/>
        </authorList>
    </citation>
    <scope>NUCLEOTIDE SEQUENCE [LARGE SCALE GENOMIC DNA]</scope>
    <source>
        <strain evidence="1 2">MA1-10</strain>
    </source>
</reference>
<name>A0A545SMK2_9RHOB</name>
<accession>A0A545SMK2</accession>
<proteinExistence type="predicted"/>
<dbReference type="AlphaFoldDB" id="A0A545SMK2"/>
<dbReference type="Proteomes" id="UP000315816">
    <property type="component" value="Unassembled WGS sequence"/>
</dbReference>
<dbReference type="EMBL" id="VICH01000011">
    <property type="protein sequence ID" value="TQV66193.1"/>
    <property type="molecule type" value="Genomic_DNA"/>
</dbReference>
<evidence type="ECO:0000313" key="2">
    <source>
        <dbReference type="Proteomes" id="UP000315816"/>
    </source>
</evidence>
<protein>
    <submittedName>
        <fullName evidence="1">Uncharacterized protein</fullName>
    </submittedName>
</protein>
<comment type="caution">
    <text evidence="1">The sequence shown here is derived from an EMBL/GenBank/DDBJ whole genome shotgun (WGS) entry which is preliminary data.</text>
</comment>
<dbReference type="RefSeq" id="WP_142854524.1">
    <property type="nucleotide sequence ID" value="NZ_FXWW01000006.1"/>
</dbReference>
<sequence length="902" mass="101913">MVKHSETFRLIGFEAPADLETGICTALYAAHPLSNQVFLASPEIEGDRTSSIAFFEEVVPEQDIHYLMSEECREVSIGEPWRDAFLIRGKFCFGTTNELLAAIDSEGGLGSGFPLTALDLLSSQAGGKRKEALSTAYEFLNEKIGHKTAKRWLVETYLRGQILVNLRQDLSVVNASLSTLEALRQLHLTLDTESNLIAINLLHLPDGMASEELAVIKALTTNRAVTELLNELPLGRNKPSLVVNFGKPTVPKHYVPKPVLIVPYGPEAEKLAQHFQKTRQDQGFVVDRSWPGQMFDVWRDDAVDHLSTKELKGYSIVVAVVSERSEELRINPSLAALEEMLQHNDAPELIVAPILPPSRPSRHLSLDRQASLFDGSLGQTLLDTSFVRSPGWVGDHTKSLTRRLSDHIEKACLLLLSEPEVLDRVSNRKNRQTDGILCVYPSKLSKHVKSEFDYLSEAVAFSTLSEKRIARAFLEHRHSLSSKLARESGNYDVALRPMKPSNFEALAEQSWTMASKHFAPGFEVNSIENETNFPRSKQYIPYSKADLLLFSEPRKRRFIITAETPNLELIRYAEETGRQAMRYTDKHSLRRFSDTSREQLWDFEIPEDFQCSQRFPVVDHPPVFRRASNWDAQFLLAEAWRSWLDRYPDHPMRRVGKFVLPTGTRNANNVPTLVAISERELERVARTDDRGLEELSTLFVPQRSHGSTDVIIEPVLQNDLNADISRWVFRDGRFPIVPRKLPEWLTVPKGWIAFDGDTFSAAIVASGILETWMKSHSSRGSGWGRRPVAQSILDAFPWPDGFRIEGLPASIYCVDPSPSFAKAAQDLPFEELTGDFQHPSQSELELEIDFPTRRLLLNETLKLYGAQGVRTEGQALEFLMNMAERFRADFSTNPFGRFADKS</sequence>